<evidence type="ECO:0000256" key="1">
    <source>
        <dbReference type="ARBA" id="ARBA00004167"/>
    </source>
</evidence>
<reference evidence="8" key="2">
    <citation type="submission" date="2021-11" db="EMBL/GenBank/DDBJ databases">
        <authorList>
            <consortium name="Genoscope - CEA"/>
            <person name="William W."/>
        </authorList>
    </citation>
    <scope>NUCLEOTIDE SEQUENCE</scope>
</reference>
<sequence>MSNVRLATGGTWKTDTKEWRPKGGRGFYEKQRRPIWRLVPVCVLIAVAVASLTIKRREPKHKAPKLHHLAPPIADQLVRATLDLQAGADARLVLTNLLSEEDRSYVNETPTDMRGRAKGRMSAADRALVLALLSRPGGSYHPGKVRGVRRTGRSIVKKNCLVFGLPGDGKRWTDAGHRLVFLDHREDAVRAARDEGLNAYVVRYASAPKSSWEASPYATDPKKLIIDAPSYDFRDEAHIFWDLVIVDGPDSVQKDSSGRAAPVARAAEIVRRQAASHPDRRVDVLVHDAHRSHELELGLAYLSPLAAFANYRSLRASRAPNSTSEVRFAWFARAPP</sequence>
<dbReference type="GO" id="GO:0045492">
    <property type="term" value="P:xylan biosynthetic process"/>
    <property type="evidence" value="ECO:0007669"/>
    <property type="project" value="InterPro"/>
</dbReference>
<dbReference type="AlphaFoldDB" id="A0A7S4A3Z7"/>
<gene>
    <name evidence="7" type="ORF">PCAL00307_LOCUS18293</name>
    <name evidence="8" type="ORF">PECAL_3P03160</name>
</gene>
<dbReference type="PANTHER" id="PTHR31444">
    <property type="entry name" value="OS11G0490100 PROTEIN"/>
    <property type="match status" value="1"/>
</dbReference>
<evidence type="ECO:0000256" key="6">
    <source>
        <dbReference type="SAM" id="Phobius"/>
    </source>
</evidence>
<evidence type="ECO:0000256" key="3">
    <source>
        <dbReference type="ARBA" id="ARBA00022692"/>
    </source>
</evidence>
<comment type="subcellular location">
    <subcellularLocation>
        <location evidence="2">Endomembrane system</location>
    </subcellularLocation>
    <subcellularLocation>
        <location evidence="1">Membrane</location>
        <topology evidence="1">Single-pass membrane protein</topology>
    </subcellularLocation>
</comment>
<keyword evidence="3 6" id="KW-0812">Transmembrane</keyword>
<evidence type="ECO:0000256" key="5">
    <source>
        <dbReference type="ARBA" id="ARBA00023136"/>
    </source>
</evidence>
<feature type="transmembrane region" description="Helical" evidence="6">
    <location>
        <begin position="35"/>
        <end position="54"/>
    </location>
</feature>
<protein>
    <submittedName>
        <fullName evidence="7">Uncharacterized protein</fullName>
    </submittedName>
</protein>
<accession>A0A7S4A3Z7</accession>
<dbReference type="GO" id="GO:0012505">
    <property type="term" value="C:endomembrane system"/>
    <property type="evidence" value="ECO:0007669"/>
    <property type="project" value="UniProtKB-SubCell"/>
</dbReference>
<keyword evidence="9" id="KW-1185">Reference proteome</keyword>
<organism evidence="7">
    <name type="scientific">Pelagomonas calceolata</name>
    <dbReference type="NCBI Taxonomy" id="35677"/>
    <lineage>
        <taxon>Eukaryota</taxon>
        <taxon>Sar</taxon>
        <taxon>Stramenopiles</taxon>
        <taxon>Ochrophyta</taxon>
        <taxon>Pelagophyceae</taxon>
        <taxon>Pelagomonadales</taxon>
        <taxon>Pelagomonadaceae</taxon>
        <taxon>Pelagomonas</taxon>
    </lineage>
</organism>
<proteinExistence type="predicted"/>
<dbReference type="GO" id="GO:0016020">
    <property type="term" value="C:membrane"/>
    <property type="evidence" value="ECO:0007669"/>
    <property type="project" value="UniProtKB-SubCell"/>
</dbReference>
<dbReference type="InterPro" id="IPR006514">
    <property type="entry name" value="IRX15/GXM/AGM"/>
</dbReference>
<evidence type="ECO:0000313" key="9">
    <source>
        <dbReference type="Proteomes" id="UP000789595"/>
    </source>
</evidence>
<dbReference type="EMBL" id="CAKKNE010000003">
    <property type="protein sequence ID" value="CAH0370428.1"/>
    <property type="molecule type" value="Genomic_DNA"/>
</dbReference>
<dbReference type="EMBL" id="HBIW01021212">
    <property type="protein sequence ID" value="CAE0702848.1"/>
    <property type="molecule type" value="Transcribed_RNA"/>
</dbReference>
<keyword evidence="4 6" id="KW-1133">Transmembrane helix</keyword>
<name>A0A7S4A3Z7_9STRA</name>
<dbReference type="Pfam" id="PF21729">
    <property type="entry name" value="IRX15_IRX15L_GXM"/>
    <property type="match status" value="1"/>
</dbReference>
<evidence type="ECO:0000256" key="2">
    <source>
        <dbReference type="ARBA" id="ARBA00004308"/>
    </source>
</evidence>
<keyword evidence="5 6" id="KW-0472">Membrane</keyword>
<reference evidence="7" key="1">
    <citation type="submission" date="2021-01" db="EMBL/GenBank/DDBJ databases">
        <authorList>
            <person name="Corre E."/>
            <person name="Pelletier E."/>
            <person name="Niang G."/>
            <person name="Scheremetjew M."/>
            <person name="Finn R."/>
            <person name="Kale V."/>
            <person name="Holt S."/>
            <person name="Cochrane G."/>
            <person name="Meng A."/>
            <person name="Brown T."/>
            <person name="Cohen L."/>
        </authorList>
    </citation>
    <scope>NUCLEOTIDE SEQUENCE</scope>
    <source>
        <strain evidence="7">CCMP1756</strain>
    </source>
</reference>
<evidence type="ECO:0000313" key="8">
    <source>
        <dbReference type="EMBL" id="CAH0370428.1"/>
    </source>
</evidence>
<dbReference type="Proteomes" id="UP000789595">
    <property type="component" value="Unassembled WGS sequence"/>
</dbReference>
<evidence type="ECO:0000313" key="7">
    <source>
        <dbReference type="EMBL" id="CAE0702848.1"/>
    </source>
</evidence>
<evidence type="ECO:0000256" key="4">
    <source>
        <dbReference type="ARBA" id="ARBA00022989"/>
    </source>
</evidence>